<dbReference type="RefSeq" id="WP_275060296.1">
    <property type="nucleotide sequence ID" value="NZ_CP109617.1"/>
</dbReference>
<evidence type="ECO:0000313" key="2">
    <source>
        <dbReference type="EMBL" id="WED55771.1"/>
    </source>
</evidence>
<sequence length="179" mass="20236">MPNVVLYIAMSLDGKIARSNDQLDWLFAVEGDGDNGYAEFFKTVGAVIMGRKTYEEVLKLEEGMYPYKDIPNYILTRQPEREAEHVTFTDEPIEELIHRLKGEVDQDIWLIGGGEVIKAAMEHDLIDRYEIAIAPVVLGGGIPLFLEGTKETKLRLTSHHASGQFVMVTYERQMSIEST</sequence>
<protein>
    <submittedName>
        <fullName evidence="2">Dihydrofolate reductase family protein</fullName>
    </submittedName>
</protein>
<reference evidence="2 3" key="1">
    <citation type="submission" date="2022-10" db="EMBL/GenBank/DDBJ databases">
        <title>Complete genome sequence of Exiguobacterium profundum TSS-3 isolated from an extremely saline-alkaline spring located in Ixtapa, Chiapas-Mexico.</title>
        <authorList>
            <person name="Rincon-Rosales R."/>
            <person name="Rogel M.A."/>
            <person name="Rincon-Molina C.I."/>
            <person name="Guerrero G."/>
            <person name="Manzano-Gomez L.A."/>
            <person name="Lopez-Lopez A."/>
            <person name="Rincon Molina F.A."/>
            <person name="Martinez-Romero E."/>
        </authorList>
    </citation>
    <scope>NUCLEOTIDE SEQUENCE [LARGE SCALE GENOMIC DNA]</scope>
    <source>
        <strain evidence="2 3">TSS-3</strain>
    </source>
</reference>
<proteinExistence type="predicted"/>
<keyword evidence="3" id="KW-1185">Reference proteome</keyword>
<evidence type="ECO:0000313" key="3">
    <source>
        <dbReference type="Proteomes" id="UP001219957"/>
    </source>
</evidence>
<dbReference type="PRINTS" id="PR00070">
    <property type="entry name" value="DHFR"/>
</dbReference>
<dbReference type="InterPro" id="IPR024072">
    <property type="entry name" value="DHFR-like_dom_sf"/>
</dbReference>
<feature type="domain" description="Bacterial bifunctional deaminase-reductase C-terminal" evidence="1">
    <location>
        <begin position="2"/>
        <end position="164"/>
    </location>
</feature>
<dbReference type="InterPro" id="IPR002734">
    <property type="entry name" value="RibDG_C"/>
</dbReference>
<dbReference type="InterPro" id="IPR050765">
    <property type="entry name" value="Riboflavin_Biosynth_HTPR"/>
</dbReference>
<dbReference type="PANTHER" id="PTHR38011:SF11">
    <property type="entry name" value="2,5-DIAMINO-6-RIBOSYLAMINO-4(3H)-PYRIMIDINONE 5'-PHOSPHATE REDUCTASE"/>
    <property type="match status" value="1"/>
</dbReference>
<dbReference type="Pfam" id="PF01872">
    <property type="entry name" value="RibD_C"/>
    <property type="match status" value="1"/>
</dbReference>
<dbReference type="Proteomes" id="UP001219957">
    <property type="component" value="Chromosome"/>
</dbReference>
<dbReference type="PANTHER" id="PTHR38011">
    <property type="entry name" value="DIHYDROFOLATE REDUCTASE FAMILY PROTEIN (AFU_ORTHOLOGUE AFUA_8G06820)"/>
    <property type="match status" value="1"/>
</dbReference>
<organism evidence="2 3">
    <name type="scientific">Exiguobacterium profundum</name>
    <dbReference type="NCBI Taxonomy" id="307643"/>
    <lineage>
        <taxon>Bacteria</taxon>
        <taxon>Bacillati</taxon>
        <taxon>Bacillota</taxon>
        <taxon>Bacilli</taxon>
        <taxon>Bacillales</taxon>
        <taxon>Bacillales Family XII. Incertae Sedis</taxon>
        <taxon>Exiguobacterium</taxon>
    </lineage>
</organism>
<dbReference type="EMBL" id="CP109617">
    <property type="protein sequence ID" value="WED55771.1"/>
    <property type="molecule type" value="Genomic_DNA"/>
</dbReference>
<evidence type="ECO:0000259" key="1">
    <source>
        <dbReference type="Pfam" id="PF01872"/>
    </source>
</evidence>
<name>A0ABY8B3L1_9BACL</name>
<dbReference type="SUPFAM" id="SSF53597">
    <property type="entry name" value="Dihydrofolate reductase-like"/>
    <property type="match status" value="1"/>
</dbReference>
<gene>
    <name evidence="2" type="ORF">OE059_02625</name>
</gene>
<accession>A0ABY8B3L1</accession>
<dbReference type="Gene3D" id="3.40.430.10">
    <property type="entry name" value="Dihydrofolate Reductase, subunit A"/>
    <property type="match status" value="1"/>
</dbReference>